<keyword evidence="3 6" id="KW-0812">Transmembrane</keyword>
<keyword evidence="4 6" id="KW-1133">Transmembrane helix</keyword>
<gene>
    <name evidence="7" type="ORF">FA10DRAFT_238020</name>
</gene>
<dbReference type="GeneID" id="37041046"/>
<dbReference type="PANTHER" id="PTHR31123:SF1">
    <property type="entry name" value="ACCUMULATION OF DYADS PROTEIN 2-RELATED"/>
    <property type="match status" value="1"/>
</dbReference>
<dbReference type="Pfam" id="PF01184">
    <property type="entry name" value="Gpr1_Fun34_YaaH"/>
    <property type="match status" value="1"/>
</dbReference>
<name>A0A316YYJ4_9BASI</name>
<evidence type="ECO:0000256" key="4">
    <source>
        <dbReference type="ARBA" id="ARBA00022989"/>
    </source>
</evidence>
<protein>
    <recommendedName>
        <fullName evidence="9">GPR1/FUN34/yaaH family-domain-containing protein</fullName>
    </recommendedName>
</protein>
<evidence type="ECO:0000256" key="3">
    <source>
        <dbReference type="ARBA" id="ARBA00022692"/>
    </source>
</evidence>
<feature type="transmembrane region" description="Helical" evidence="6">
    <location>
        <begin position="197"/>
        <end position="221"/>
    </location>
</feature>
<reference evidence="7 8" key="1">
    <citation type="journal article" date="2018" name="Mol. Biol. Evol.">
        <title>Broad Genomic Sampling Reveals a Smut Pathogenic Ancestry of the Fungal Clade Ustilaginomycotina.</title>
        <authorList>
            <person name="Kijpornyongpan T."/>
            <person name="Mondo S.J."/>
            <person name="Barry K."/>
            <person name="Sandor L."/>
            <person name="Lee J."/>
            <person name="Lipzen A."/>
            <person name="Pangilinan J."/>
            <person name="LaButti K."/>
            <person name="Hainaut M."/>
            <person name="Henrissat B."/>
            <person name="Grigoriev I.V."/>
            <person name="Spatafora J.W."/>
            <person name="Aime M.C."/>
        </authorList>
    </citation>
    <scope>NUCLEOTIDE SEQUENCE [LARGE SCALE GENOMIC DNA]</scope>
    <source>
        <strain evidence="7 8">MCA 4198</strain>
    </source>
</reference>
<sequence>MDEKRFLQLEKQVTQHGHALQTIQPGFPSGPQSIHRRLALPIPLGSLSIGATTWLLGLLILHARGTKSPQGVILTGLPFGAFFTLLCGVGELFSGNTFGCALYLNVGAIIFGLCLPFLPWTTVTSAFGALENGNAKAAVEDVDVATGMYLLVIWGTLFVLLIAAQRTAISVVSGLLTINLVAITLGIGLMTGSEACLTAGGAFLITVSFILFYNATALLLLEVGHPLARYMPLGSLAPKQHAH</sequence>
<dbReference type="RefSeq" id="XP_025381370.1">
    <property type="nucleotide sequence ID" value="XM_025519130.1"/>
</dbReference>
<organism evidence="7 8">
    <name type="scientific">Acaromyces ingoldii</name>
    <dbReference type="NCBI Taxonomy" id="215250"/>
    <lineage>
        <taxon>Eukaryota</taxon>
        <taxon>Fungi</taxon>
        <taxon>Dikarya</taxon>
        <taxon>Basidiomycota</taxon>
        <taxon>Ustilaginomycotina</taxon>
        <taxon>Exobasidiomycetes</taxon>
        <taxon>Exobasidiales</taxon>
        <taxon>Cryptobasidiaceae</taxon>
        <taxon>Acaromyces</taxon>
    </lineage>
</organism>
<evidence type="ECO:0000256" key="5">
    <source>
        <dbReference type="ARBA" id="ARBA00023136"/>
    </source>
</evidence>
<dbReference type="GO" id="GO:0005886">
    <property type="term" value="C:plasma membrane"/>
    <property type="evidence" value="ECO:0007669"/>
    <property type="project" value="TreeGrafter"/>
</dbReference>
<dbReference type="GO" id="GO:0015123">
    <property type="term" value="F:acetate transmembrane transporter activity"/>
    <property type="evidence" value="ECO:0007669"/>
    <property type="project" value="TreeGrafter"/>
</dbReference>
<dbReference type="InParanoid" id="A0A316YYJ4"/>
<dbReference type="AlphaFoldDB" id="A0A316YYJ4"/>
<feature type="transmembrane region" description="Helical" evidence="6">
    <location>
        <begin position="100"/>
        <end position="118"/>
    </location>
</feature>
<dbReference type="Proteomes" id="UP000245768">
    <property type="component" value="Unassembled WGS sequence"/>
</dbReference>
<evidence type="ECO:0008006" key="9">
    <source>
        <dbReference type="Google" id="ProtNLM"/>
    </source>
</evidence>
<dbReference type="InterPro" id="IPR000791">
    <property type="entry name" value="Gpr1/Fun34/SatP-like"/>
</dbReference>
<comment type="subcellular location">
    <subcellularLocation>
        <location evidence="1">Membrane</location>
        <topology evidence="1">Multi-pass membrane protein</topology>
    </subcellularLocation>
</comment>
<dbReference type="OrthoDB" id="3648309at2759"/>
<proteinExistence type="inferred from homology"/>
<keyword evidence="8" id="KW-1185">Reference proteome</keyword>
<comment type="similarity">
    <text evidence="2">Belongs to the acetate uptake transporter (AceTr) (TC 2.A.96) family.</text>
</comment>
<feature type="transmembrane region" description="Helical" evidence="6">
    <location>
        <begin position="38"/>
        <end position="60"/>
    </location>
</feature>
<evidence type="ECO:0000256" key="6">
    <source>
        <dbReference type="SAM" id="Phobius"/>
    </source>
</evidence>
<dbReference type="PANTHER" id="PTHR31123">
    <property type="entry name" value="ACCUMULATION OF DYADS PROTEIN 2-RELATED"/>
    <property type="match status" value="1"/>
</dbReference>
<evidence type="ECO:0000313" key="7">
    <source>
        <dbReference type="EMBL" id="PWN94172.1"/>
    </source>
</evidence>
<accession>A0A316YYJ4</accession>
<keyword evidence="5 6" id="KW-0472">Membrane</keyword>
<feature type="transmembrane region" description="Helical" evidence="6">
    <location>
        <begin position="72"/>
        <end position="93"/>
    </location>
</feature>
<feature type="transmembrane region" description="Helical" evidence="6">
    <location>
        <begin position="171"/>
        <end position="191"/>
    </location>
</feature>
<evidence type="ECO:0000313" key="8">
    <source>
        <dbReference type="Proteomes" id="UP000245768"/>
    </source>
</evidence>
<dbReference type="InterPro" id="IPR051633">
    <property type="entry name" value="AceTr"/>
</dbReference>
<feature type="transmembrane region" description="Helical" evidence="6">
    <location>
        <begin position="144"/>
        <end position="164"/>
    </location>
</feature>
<evidence type="ECO:0000256" key="2">
    <source>
        <dbReference type="ARBA" id="ARBA00005587"/>
    </source>
</evidence>
<dbReference type="EMBL" id="KZ819634">
    <property type="protein sequence ID" value="PWN94172.1"/>
    <property type="molecule type" value="Genomic_DNA"/>
</dbReference>
<dbReference type="STRING" id="215250.A0A316YYJ4"/>
<evidence type="ECO:0000256" key="1">
    <source>
        <dbReference type="ARBA" id="ARBA00004141"/>
    </source>
</evidence>